<name>A0ABT1G997_9GAMM</name>
<evidence type="ECO:0000256" key="1">
    <source>
        <dbReference type="SAM" id="Phobius"/>
    </source>
</evidence>
<keyword evidence="3" id="KW-0378">Hydrolase</keyword>
<reference evidence="3 4" key="1">
    <citation type="submission" date="2022-03" db="EMBL/GenBank/DDBJ databases">
        <title>Genomic Encyclopedia of Type Strains, Phase III (KMG-III): the genomes of soil and plant-associated and newly described type strains.</title>
        <authorList>
            <person name="Whitman W."/>
        </authorList>
    </citation>
    <scope>NUCLEOTIDE SEQUENCE [LARGE SCALE GENOMIC DNA]</scope>
    <source>
        <strain evidence="3 4">BSker1</strain>
    </source>
</reference>
<keyword evidence="1" id="KW-1133">Transmembrane helix</keyword>
<keyword evidence="1" id="KW-0812">Transmembrane</keyword>
<evidence type="ECO:0000313" key="4">
    <source>
        <dbReference type="Proteomes" id="UP001523550"/>
    </source>
</evidence>
<dbReference type="PANTHER" id="PTHR43592:SF15">
    <property type="entry name" value="CAAX AMINO TERMINAL PROTEASE FAMILY PROTEIN"/>
    <property type="match status" value="1"/>
</dbReference>
<keyword evidence="4" id="KW-1185">Reference proteome</keyword>
<dbReference type="GO" id="GO:0008233">
    <property type="term" value="F:peptidase activity"/>
    <property type="evidence" value="ECO:0007669"/>
    <property type="project" value="UniProtKB-KW"/>
</dbReference>
<feature type="domain" description="CAAX prenyl protease 2/Lysostaphin resistance protein A-like" evidence="2">
    <location>
        <begin position="94"/>
        <end position="179"/>
    </location>
</feature>
<organism evidence="3 4">
    <name type="scientific">Natronospira proteinivora</name>
    <dbReference type="NCBI Taxonomy" id="1807133"/>
    <lineage>
        <taxon>Bacteria</taxon>
        <taxon>Pseudomonadati</taxon>
        <taxon>Pseudomonadota</taxon>
        <taxon>Gammaproteobacteria</taxon>
        <taxon>Natronospirales</taxon>
        <taxon>Natronospiraceae</taxon>
        <taxon>Natronospira</taxon>
    </lineage>
</organism>
<protein>
    <submittedName>
        <fullName evidence="3">Membrane protease YdiL (CAAX protease family)</fullName>
    </submittedName>
</protein>
<feature type="transmembrane region" description="Helical" evidence="1">
    <location>
        <begin position="122"/>
        <end position="138"/>
    </location>
</feature>
<keyword evidence="3" id="KW-0645">Protease</keyword>
<dbReference type="Proteomes" id="UP001523550">
    <property type="component" value="Unassembled WGS sequence"/>
</dbReference>
<dbReference type="RefSeq" id="WP_253448649.1">
    <property type="nucleotide sequence ID" value="NZ_JALJYF010000002.1"/>
</dbReference>
<dbReference type="InterPro" id="IPR003675">
    <property type="entry name" value="Rce1/LyrA-like_dom"/>
</dbReference>
<feature type="transmembrane region" description="Helical" evidence="1">
    <location>
        <begin position="44"/>
        <end position="72"/>
    </location>
</feature>
<accession>A0ABT1G997</accession>
<feature type="transmembrane region" description="Helical" evidence="1">
    <location>
        <begin position="93"/>
        <end position="110"/>
    </location>
</feature>
<gene>
    <name evidence="3" type="ORF">J2T60_001816</name>
</gene>
<keyword evidence="1" id="KW-0472">Membrane</keyword>
<proteinExistence type="predicted"/>
<comment type="caution">
    <text evidence="3">The sequence shown here is derived from an EMBL/GenBank/DDBJ whole genome shotgun (WGS) entry which is preliminary data.</text>
</comment>
<feature type="transmembrane region" description="Helical" evidence="1">
    <location>
        <begin position="12"/>
        <end position="32"/>
    </location>
</feature>
<evidence type="ECO:0000313" key="3">
    <source>
        <dbReference type="EMBL" id="MCP1727816.1"/>
    </source>
</evidence>
<evidence type="ECO:0000259" key="2">
    <source>
        <dbReference type="Pfam" id="PF02517"/>
    </source>
</evidence>
<dbReference type="EMBL" id="JALJYF010000002">
    <property type="protein sequence ID" value="MCP1727816.1"/>
    <property type="molecule type" value="Genomic_DNA"/>
</dbReference>
<dbReference type="GO" id="GO:0006508">
    <property type="term" value="P:proteolysis"/>
    <property type="evidence" value="ECO:0007669"/>
    <property type="project" value="UniProtKB-KW"/>
</dbReference>
<sequence length="196" mass="22018">MEEEEKTGHPLYGALLFQAAFIPVALILALWLGLTPWADLHFDLATIGLTLAGTALMFLFYMALLPFGFQWARRLETQVAEMMATLFQGKSQHWALLLAILAGVGEELLFRGVIQAGLAEWLGWQAGLILSSLLFGLAHCISRAYFIIACLMGFYMGLIYLWSGNLLLVILIHALYDWLAFQYYLRRLPSTTTPQD</sequence>
<dbReference type="PANTHER" id="PTHR43592">
    <property type="entry name" value="CAAX AMINO TERMINAL PROTEASE"/>
    <property type="match status" value="1"/>
</dbReference>
<dbReference type="Pfam" id="PF02517">
    <property type="entry name" value="Rce1-like"/>
    <property type="match status" value="1"/>
</dbReference>